<organism evidence="2">
    <name type="scientific">Drosophila sechellia</name>
    <name type="common">Fruit fly</name>
    <dbReference type="NCBI Taxonomy" id="7238"/>
    <lineage>
        <taxon>Eukaryota</taxon>
        <taxon>Metazoa</taxon>
        <taxon>Ecdysozoa</taxon>
        <taxon>Arthropoda</taxon>
        <taxon>Hexapoda</taxon>
        <taxon>Insecta</taxon>
        <taxon>Pterygota</taxon>
        <taxon>Neoptera</taxon>
        <taxon>Endopterygota</taxon>
        <taxon>Diptera</taxon>
        <taxon>Brachycera</taxon>
        <taxon>Muscomorpha</taxon>
        <taxon>Ephydroidea</taxon>
        <taxon>Drosophilidae</taxon>
        <taxon>Drosophila</taxon>
        <taxon>Sophophora</taxon>
    </lineage>
</organism>
<proteinExistence type="predicted"/>
<accession>B4I6B7</accession>
<evidence type="ECO:0000313" key="2">
    <source>
        <dbReference type="Proteomes" id="UP000001292"/>
    </source>
</evidence>
<name>B4I6B7_DROSE</name>
<evidence type="ECO:0000313" key="1">
    <source>
        <dbReference type="EMBL" id="EDW56323.1"/>
    </source>
</evidence>
<reference evidence="1 2" key="1">
    <citation type="journal article" date="2007" name="Nature">
        <title>Evolution of genes and genomes on the Drosophila phylogeny.</title>
        <authorList>
            <consortium name="Drosophila 12 Genomes Consortium"/>
            <person name="Clark A.G."/>
            <person name="Eisen M.B."/>
            <person name="Smith D.R."/>
            <person name="Bergman C.M."/>
            <person name="Oliver B."/>
            <person name="Markow T.A."/>
            <person name="Kaufman T.C."/>
            <person name="Kellis M."/>
            <person name="Gelbart W."/>
            <person name="Iyer V.N."/>
            <person name="Pollard D.A."/>
            <person name="Sackton T.B."/>
            <person name="Larracuente A.M."/>
            <person name="Singh N.D."/>
            <person name="Abad J.P."/>
            <person name="Abt D.N."/>
            <person name="Adryan B."/>
            <person name="Aguade M."/>
            <person name="Akashi H."/>
            <person name="Anderson W.W."/>
            <person name="Aquadro C.F."/>
            <person name="Ardell D.H."/>
            <person name="Arguello R."/>
            <person name="Artieri C.G."/>
            <person name="Barbash D.A."/>
            <person name="Barker D."/>
            <person name="Barsanti P."/>
            <person name="Batterham P."/>
            <person name="Batzoglou S."/>
            <person name="Begun D."/>
            <person name="Bhutkar A."/>
            <person name="Blanco E."/>
            <person name="Bosak S.A."/>
            <person name="Bradley R.K."/>
            <person name="Brand A.D."/>
            <person name="Brent M.R."/>
            <person name="Brooks A.N."/>
            <person name="Brown R.H."/>
            <person name="Butlin R.K."/>
            <person name="Caggese C."/>
            <person name="Calvi B.R."/>
            <person name="Bernardo de Carvalho A."/>
            <person name="Caspi A."/>
            <person name="Castrezana S."/>
            <person name="Celniker S.E."/>
            <person name="Chang J.L."/>
            <person name="Chapple C."/>
            <person name="Chatterji S."/>
            <person name="Chinwalla A."/>
            <person name="Civetta A."/>
            <person name="Clifton S.W."/>
            <person name="Comeron J.M."/>
            <person name="Costello J.C."/>
            <person name="Coyne J.A."/>
            <person name="Daub J."/>
            <person name="David R.G."/>
            <person name="Delcher A.L."/>
            <person name="Delehaunty K."/>
            <person name="Do C.B."/>
            <person name="Ebling H."/>
            <person name="Edwards K."/>
            <person name="Eickbush T."/>
            <person name="Evans J.D."/>
            <person name="Filipski A."/>
            <person name="Findeiss S."/>
            <person name="Freyhult E."/>
            <person name="Fulton L."/>
            <person name="Fulton R."/>
            <person name="Garcia A.C."/>
            <person name="Gardiner A."/>
            <person name="Garfield D.A."/>
            <person name="Garvin B.E."/>
            <person name="Gibson G."/>
            <person name="Gilbert D."/>
            <person name="Gnerre S."/>
            <person name="Godfrey J."/>
            <person name="Good R."/>
            <person name="Gotea V."/>
            <person name="Gravely B."/>
            <person name="Greenberg A.J."/>
            <person name="Griffiths-Jones S."/>
            <person name="Gross S."/>
            <person name="Guigo R."/>
            <person name="Gustafson E.A."/>
            <person name="Haerty W."/>
            <person name="Hahn M.W."/>
            <person name="Halligan D.L."/>
            <person name="Halpern A.L."/>
            <person name="Halter G.M."/>
            <person name="Han M.V."/>
            <person name="Heger A."/>
            <person name="Hillier L."/>
            <person name="Hinrichs A.S."/>
            <person name="Holmes I."/>
            <person name="Hoskins R.A."/>
            <person name="Hubisz M.J."/>
            <person name="Hultmark D."/>
            <person name="Huntley M.A."/>
            <person name="Jaffe D.B."/>
            <person name="Jagadeeshan S."/>
            <person name="Jeck W.R."/>
            <person name="Johnson J."/>
            <person name="Jones C.D."/>
            <person name="Jordan W.C."/>
            <person name="Karpen G.H."/>
            <person name="Kataoka E."/>
            <person name="Keightley P.D."/>
            <person name="Kheradpour P."/>
            <person name="Kirkness E.F."/>
            <person name="Koerich L.B."/>
            <person name="Kristiansen K."/>
            <person name="Kudrna D."/>
            <person name="Kulathinal R.J."/>
            <person name="Kumar S."/>
            <person name="Kwok R."/>
            <person name="Lander E."/>
            <person name="Langley C.H."/>
            <person name="Lapoint R."/>
            <person name="Lazzaro B.P."/>
            <person name="Lee S.J."/>
            <person name="Levesque L."/>
            <person name="Li R."/>
            <person name="Lin C.F."/>
            <person name="Lin M.F."/>
            <person name="Lindblad-Toh K."/>
            <person name="Llopart A."/>
            <person name="Long M."/>
            <person name="Low L."/>
            <person name="Lozovsky E."/>
            <person name="Lu J."/>
            <person name="Luo M."/>
            <person name="Machado C.A."/>
            <person name="Makalowski W."/>
            <person name="Marzo M."/>
            <person name="Matsuda M."/>
            <person name="Matzkin L."/>
            <person name="McAllister B."/>
            <person name="McBride C.S."/>
            <person name="McKernan B."/>
            <person name="McKernan K."/>
            <person name="Mendez-Lago M."/>
            <person name="Minx P."/>
            <person name="Mollenhauer M.U."/>
            <person name="Montooth K."/>
            <person name="Mount S.M."/>
            <person name="Mu X."/>
            <person name="Myers E."/>
            <person name="Negre B."/>
            <person name="Newfeld S."/>
            <person name="Nielsen R."/>
            <person name="Noor M.A."/>
            <person name="O'Grady P."/>
            <person name="Pachter L."/>
            <person name="Papaceit M."/>
            <person name="Parisi M.J."/>
            <person name="Parisi M."/>
            <person name="Parts L."/>
            <person name="Pedersen J.S."/>
            <person name="Pesole G."/>
            <person name="Phillippy A.M."/>
            <person name="Ponting C.P."/>
            <person name="Pop M."/>
            <person name="Porcelli D."/>
            <person name="Powell J.R."/>
            <person name="Prohaska S."/>
            <person name="Pruitt K."/>
            <person name="Puig M."/>
            <person name="Quesneville H."/>
            <person name="Ram K.R."/>
            <person name="Rand D."/>
            <person name="Rasmussen M.D."/>
            <person name="Reed L.K."/>
            <person name="Reenan R."/>
            <person name="Reily A."/>
            <person name="Remington K.A."/>
            <person name="Rieger T.T."/>
            <person name="Ritchie M.G."/>
            <person name="Robin C."/>
            <person name="Rogers Y.H."/>
            <person name="Rohde C."/>
            <person name="Rozas J."/>
            <person name="Rubenfield M.J."/>
            <person name="Ruiz A."/>
            <person name="Russo S."/>
            <person name="Salzberg S.L."/>
            <person name="Sanchez-Gracia A."/>
            <person name="Saranga D.J."/>
            <person name="Sato H."/>
            <person name="Schaeffer S.W."/>
            <person name="Schatz M.C."/>
            <person name="Schlenke T."/>
            <person name="Schwartz R."/>
            <person name="Segarra C."/>
            <person name="Singh R.S."/>
            <person name="Sirot L."/>
            <person name="Sirota M."/>
            <person name="Sisneros N.B."/>
            <person name="Smith C.D."/>
            <person name="Smith T.F."/>
            <person name="Spieth J."/>
            <person name="Stage D.E."/>
            <person name="Stark A."/>
            <person name="Stephan W."/>
            <person name="Strausberg R.L."/>
            <person name="Strempel S."/>
            <person name="Sturgill D."/>
            <person name="Sutton G."/>
            <person name="Sutton G.G."/>
            <person name="Tao W."/>
            <person name="Teichmann S."/>
            <person name="Tobari Y.N."/>
            <person name="Tomimura Y."/>
            <person name="Tsolas J.M."/>
            <person name="Valente V.L."/>
            <person name="Venter E."/>
            <person name="Venter J.C."/>
            <person name="Vicario S."/>
            <person name="Vieira F.G."/>
            <person name="Vilella A.J."/>
            <person name="Villasante A."/>
            <person name="Walenz B."/>
            <person name="Wang J."/>
            <person name="Wasserman M."/>
            <person name="Watts T."/>
            <person name="Wilson D."/>
            <person name="Wilson R.K."/>
            <person name="Wing R.A."/>
            <person name="Wolfner M.F."/>
            <person name="Wong A."/>
            <person name="Wong G.K."/>
            <person name="Wu C.I."/>
            <person name="Wu G."/>
            <person name="Yamamoto D."/>
            <person name="Yang H.P."/>
            <person name="Yang S.P."/>
            <person name="Yorke J.A."/>
            <person name="Yoshida K."/>
            <person name="Zdobnov E."/>
            <person name="Zhang P."/>
            <person name="Zhang Y."/>
            <person name="Zimin A.V."/>
            <person name="Baldwin J."/>
            <person name="Abdouelleil A."/>
            <person name="Abdulkadir J."/>
            <person name="Abebe A."/>
            <person name="Abera B."/>
            <person name="Abreu J."/>
            <person name="Acer S.C."/>
            <person name="Aftuck L."/>
            <person name="Alexander A."/>
            <person name="An P."/>
            <person name="Anderson E."/>
            <person name="Anderson S."/>
            <person name="Arachi H."/>
            <person name="Azer M."/>
            <person name="Bachantsang P."/>
            <person name="Barry A."/>
            <person name="Bayul T."/>
            <person name="Berlin A."/>
            <person name="Bessette D."/>
            <person name="Bloom T."/>
            <person name="Blye J."/>
            <person name="Boguslavskiy L."/>
            <person name="Bonnet C."/>
            <person name="Boukhgalter B."/>
            <person name="Bourzgui I."/>
            <person name="Brown A."/>
            <person name="Cahill P."/>
            <person name="Channer S."/>
            <person name="Cheshatsang Y."/>
            <person name="Chuda L."/>
            <person name="Citroen M."/>
            <person name="Collymore A."/>
            <person name="Cooke P."/>
            <person name="Costello M."/>
            <person name="D'Aco K."/>
            <person name="Daza R."/>
            <person name="De Haan G."/>
            <person name="DeGray S."/>
            <person name="DeMaso C."/>
            <person name="Dhargay N."/>
            <person name="Dooley K."/>
            <person name="Dooley E."/>
            <person name="Doricent M."/>
            <person name="Dorje P."/>
            <person name="Dorjee K."/>
            <person name="Dupes A."/>
            <person name="Elong R."/>
            <person name="Falk J."/>
            <person name="Farina A."/>
            <person name="Faro S."/>
            <person name="Ferguson D."/>
            <person name="Fisher S."/>
            <person name="Foley C.D."/>
            <person name="Franke A."/>
            <person name="Friedrich D."/>
            <person name="Gadbois L."/>
            <person name="Gearin G."/>
            <person name="Gearin C.R."/>
            <person name="Giannoukos G."/>
            <person name="Goode T."/>
            <person name="Graham J."/>
            <person name="Grandbois E."/>
            <person name="Grewal S."/>
            <person name="Gyaltsen K."/>
            <person name="Hafez N."/>
            <person name="Hagos B."/>
            <person name="Hall J."/>
            <person name="Henson C."/>
            <person name="Hollinger A."/>
            <person name="Honan T."/>
            <person name="Huard M.D."/>
            <person name="Hughes L."/>
            <person name="Hurhula B."/>
            <person name="Husby M.E."/>
            <person name="Kamat A."/>
            <person name="Kanga B."/>
            <person name="Kashin S."/>
            <person name="Khazanovich D."/>
            <person name="Kisner P."/>
            <person name="Lance K."/>
            <person name="Lara M."/>
            <person name="Lee W."/>
            <person name="Lennon N."/>
            <person name="Letendre F."/>
            <person name="LeVine R."/>
            <person name="Lipovsky A."/>
            <person name="Liu X."/>
            <person name="Liu J."/>
            <person name="Liu S."/>
            <person name="Lokyitsang T."/>
            <person name="Lokyitsang Y."/>
            <person name="Lubonja R."/>
            <person name="Lui A."/>
            <person name="MacDonald P."/>
            <person name="Magnisalis V."/>
            <person name="Maru K."/>
            <person name="Matthews C."/>
            <person name="McCusker W."/>
            <person name="McDonough S."/>
            <person name="Mehta T."/>
            <person name="Meldrim J."/>
            <person name="Meneus L."/>
            <person name="Mihai O."/>
            <person name="Mihalev A."/>
            <person name="Mihova T."/>
            <person name="Mittelman R."/>
            <person name="Mlenga V."/>
            <person name="Montmayeur A."/>
            <person name="Mulrain L."/>
            <person name="Navidi A."/>
            <person name="Naylor J."/>
            <person name="Negash T."/>
            <person name="Nguyen T."/>
            <person name="Nguyen N."/>
            <person name="Nicol R."/>
            <person name="Norbu C."/>
            <person name="Norbu N."/>
            <person name="Novod N."/>
            <person name="O'Neill B."/>
            <person name="Osman S."/>
            <person name="Markiewicz E."/>
            <person name="Oyono O.L."/>
            <person name="Patti C."/>
            <person name="Phunkhang P."/>
            <person name="Pierre F."/>
            <person name="Priest M."/>
            <person name="Raghuraman S."/>
            <person name="Rege F."/>
            <person name="Reyes R."/>
            <person name="Rise C."/>
            <person name="Rogov P."/>
            <person name="Ross K."/>
            <person name="Ryan E."/>
            <person name="Settipalli S."/>
            <person name="Shea T."/>
            <person name="Sherpa N."/>
            <person name="Shi L."/>
            <person name="Shih D."/>
            <person name="Sparrow T."/>
            <person name="Spaulding J."/>
            <person name="Stalker J."/>
            <person name="Stange-Thomann N."/>
            <person name="Stavropoulos S."/>
            <person name="Stone C."/>
            <person name="Strader C."/>
            <person name="Tesfaye S."/>
            <person name="Thomson T."/>
            <person name="Thoulutsang Y."/>
            <person name="Thoulutsang D."/>
            <person name="Topham K."/>
            <person name="Topping I."/>
            <person name="Tsamla T."/>
            <person name="Vassiliev H."/>
            <person name="Vo A."/>
            <person name="Wangchuk T."/>
            <person name="Wangdi T."/>
            <person name="Weiand M."/>
            <person name="Wilkinson J."/>
            <person name="Wilson A."/>
            <person name="Yadav S."/>
            <person name="Young G."/>
            <person name="Yu Q."/>
            <person name="Zembek L."/>
            <person name="Zhong D."/>
            <person name="Zimmer A."/>
            <person name="Zwirko Z."/>
            <person name="Jaffe D.B."/>
            <person name="Alvarez P."/>
            <person name="Brockman W."/>
            <person name="Butler J."/>
            <person name="Chin C."/>
            <person name="Gnerre S."/>
            <person name="Grabherr M."/>
            <person name="Kleber M."/>
            <person name="Mauceli E."/>
            <person name="MacCallum I."/>
        </authorList>
    </citation>
    <scope>NUCLEOTIDE SEQUENCE [LARGE SCALE GENOMIC DNA]</scope>
    <source>
        <strain evidence="2">Rob3c / Tucson 14021-0248.25</strain>
    </source>
</reference>
<dbReference type="OMA" id="GTNANWL"/>
<keyword evidence="2" id="KW-1185">Reference proteome</keyword>
<protein>
    <submittedName>
        <fullName evidence="1">GM19510</fullName>
    </submittedName>
</protein>
<dbReference type="HOGENOM" id="CLU_1929795_0_0_1"/>
<dbReference type="EMBL" id="CH480823">
    <property type="protein sequence ID" value="EDW56323.1"/>
    <property type="molecule type" value="Genomic_DNA"/>
</dbReference>
<sequence>MTKRILISTFRGQKVSYINGNVTRTFSLVYPHLLNQHSLALLCPLNIAFSFTYFSYIFIHCFHVHFSPIAGWFYTVCIGQLRRAKANGTNANWLPDKECSCRLGFRFRSGSRSAGTQIRGCGYKCRRGYIF</sequence>
<dbReference type="AlphaFoldDB" id="B4I6B7"/>
<dbReference type="Proteomes" id="UP000001292">
    <property type="component" value="Unassembled WGS sequence"/>
</dbReference>
<gene>
    <name evidence="1" type="primary">Dsec\GM19510</name>
    <name evidence="1" type="ORF">Dsec_GM19510</name>
</gene>